<accession>A0A5C6CZG9</accession>
<dbReference type="RefSeq" id="WP_197530491.1">
    <property type="nucleotide sequence ID" value="NZ_SJPS01000002.1"/>
</dbReference>
<gene>
    <name evidence="1" type="ORF">Pla144_16940</name>
</gene>
<protein>
    <submittedName>
        <fullName evidence="1">Uncharacterized protein</fullName>
    </submittedName>
</protein>
<name>A0A5C6CZG9_9BACT</name>
<comment type="caution">
    <text evidence="1">The sequence shown here is derived from an EMBL/GenBank/DDBJ whole genome shotgun (WGS) entry which is preliminary data.</text>
</comment>
<sequence length="56" mass="6357">MTHQDQSSELLEAVQLVLYADEREVLLCRADAGEACAEDFLLMQSYQYELSNNSSQ</sequence>
<dbReference type="EMBL" id="SJPS01000002">
    <property type="protein sequence ID" value="TWU28406.1"/>
    <property type="molecule type" value="Genomic_DNA"/>
</dbReference>
<keyword evidence="2" id="KW-1185">Reference proteome</keyword>
<dbReference type="Proteomes" id="UP000318437">
    <property type="component" value="Unassembled WGS sequence"/>
</dbReference>
<dbReference type="AlphaFoldDB" id="A0A5C6CZG9"/>
<evidence type="ECO:0000313" key="1">
    <source>
        <dbReference type="EMBL" id="TWU28406.1"/>
    </source>
</evidence>
<reference evidence="1 2" key="1">
    <citation type="submission" date="2019-02" db="EMBL/GenBank/DDBJ databases">
        <title>Deep-cultivation of Planctomycetes and their phenomic and genomic characterization uncovers novel biology.</title>
        <authorList>
            <person name="Wiegand S."/>
            <person name="Jogler M."/>
            <person name="Boedeker C."/>
            <person name="Pinto D."/>
            <person name="Vollmers J."/>
            <person name="Rivas-Marin E."/>
            <person name="Kohn T."/>
            <person name="Peeters S.H."/>
            <person name="Heuer A."/>
            <person name="Rast P."/>
            <person name="Oberbeckmann S."/>
            <person name="Bunk B."/>
            <person name="Jeske O."/>
            <person name="Meyerdierks A."/>
            <person name="Storesund J.E."/>
            <person name="Kallscheuer N."/>
            <person name="Luecker S."/>
            <person name="Lage O.M."/>
            <person name="Pohl T."/>
            <person name="Merkel B.J."/>
            <person name="Hornburger P."/>
            <person name="Mueller R.-W."/>
            <person name="Bruemmer F."/>
            <person name="Labrenz M."/>
            <person name="Spormann A.M."/>
            <person name="Op Den Camp H."/>
            <person name="Overmann J."/>
            <person name="Amann R."/>
            <person name="Jetten M.S.M."/>
            <person name="Mascher T."/>
            <person name="Medema M.H."/>
            <person name="Devos D.P."/>
            <person name="Kaster A.-K."/>
            <person name="Ovreas L."/>
            <person name="Rohde M."/>
            <person name="Galperin M.Y."/>
            <person name="Jogler C."/>
        </authorList>
    </citation>
    <scope>NUCLEOTIDE SEQUENCE [LARGE SCALE GENOMIC DNA]</scope>
    <source>
        <strain evidence="1 2">Pla144</strain>
    </source>
</reference>
<proteinExistence type="predicted"/>
<organism evidence="1 2">
    <name type="scientific">Bythopirellula polymerisocia</name>
    <dbReference type="NCBI Taxonomy" id="2528003"/>
    <lineage>
        <taxon>Bacteria</taxon>
        <taxon>Pseudomonadati</taxon>
        <taxon>Planctomycetota</taxon>
        <taxon>Planctomycetia</taxon>
        <taxon>Pirellulales</taxon>
        <taxon>Lacipirellulaceae</taxon>
        <taxon>Bythopirellula</taxon>
    </lineage>
</organism>
<evidence type="ECO:0000313" key="2">
    <source>
        <dbReference type="Proteomes" id="UP000318437"/>
    </source>
</evidence>